<organism evidence="3 4">
    <name type="scientific">Poriferisphaera corsica</name>
    <dbReference type="NCBI Taxonomy" id="2528020"/>
    <lineage>
        <taxon>Bacteria</taxon>
        <taxon>Pseudomonadati</taxon>
        <taxon>Planctomycetota</taxon>
        <taxon>Phycisphaerae</taxon>
        <taxon>Phycisphaerales</taxon>
        <taxon>Phycisphaeraceae</taxon>
        <taxon>Poriferisphaera</taxon>
    </lineage>
</organism>
<dbReference type="Gene3D" id="1.10.10.610">
    <property type="entry name" value="YehU-like"/>
    <property type="match status" value="1"/>
</dbReference>
<dbReference type="EMBL" id="CP036425">
    <property type="protein sequence ID" value="QDU32472.1"/>
    <property type="molecule type" value="Genomic_DNA"/>
</dbReference>
<evidence type="ECO:0008006" key="5">
    <source>
        <dbReference type="Google" id="ProtNLM"/>
    </source>
</evidence>
<evidence type="ECO:0000256" key="2">
    <source>
        <dbReference type="SAM" id="MobiDB-lite"/>
    </source>
</evidence>
<evidence type="ECO:0000256" key="1">
    <source>
        <dbReference type="ARBA" id="ARBA00006450"/>
    </source>
</evidence>
<reference evidence="3 4" key="1">
    <citation type="submission" date="2019-02" db="EMBL/GenBank/DDBJ databases">
        <title>Deep-cultivation of Planctomycetes and their phenomic and genomic characterization uncovers novel biology.</title>
        <authorList>
            <person name="Wiegand S."/>
            <person name="Jogler M."/>
            <person name="Boedeker C."/>
            <person name="Pinto D."/>
            <person name="Vollmers J."/>
            <person name="Rivas-Marin E."/>
            <person name="Kohn T."/>
            <person name="Peeters S.H."/>
            <person name="Heuer A."/>
            <person name="Rast P."/>
            <person name="Oberbeckmann S."/>
            <person name="Bunk B."/>
            <person name="Jeske O."/>
            <person name="Meyerdierks A."/>
            <person name="Storesund J.E."/>
            <person name="Kallscheuer N."/>
            <person name="Luecker S."/>
            <person name="Lage O.M."/>
            <person name="Pohl T."/>
            <person name="Merkel B.J."/>
            <person name="Hornburger P."/>
            <person name="Mueller R.-W."/>
            <person name="Bruemmer F."/>
            <person name="Labrenz M."/>
            <person name="Spormann A.M."/>
            <person name="Op den Camp H."/>
            <person name="Overmann J."/>
            <person name="Amann R."/>
            <person name="Jetten M.S.M."/>
            <person name="Mascher T."/>
            <person name="Medema M.H."/>
            <person name="Devos D.P."/>
            <person name="Kaster A.-K."/>
            <person name="Ovreas L."/>
            <person name="Rohde M."/>
            <person name="Galperin M.Y."/>
            <person name="Jogler C."/>
        </authorList>
    </citation>
    <scope>NUCLEOTIDE SEQUENCE [LARGE SCALE GENOMIC DNA]</scope>
    <source>
        <strain evidence="3 4">KS4</strain>
    </source>
</reference>
<comment type="similarity">
    <text evidence="1">Belongs to the UPF0270 family.</text>
</comment>
<dbReference type="InterPro" id="IPR010648">
    <property type="entry name" value="UPF0270"/>
</dbReference>
<protein>
    <recommendedName>
        <fullName evidence="5">YheU family protein</fullName>
    </recommendedName>
</protein>
<evidence type="ECO:0000313" key="4">
    <source>
        <dbReference type="Proteomes" id="UP000317369"/>
    </source>
</evidence>
<dbReference type="SUPFAM" id="SSF118001">
    <property type="entry name" value="YehU-like"/>
    <property type="match status" value="1"/>
</dbReference>
<accession>A0A517YQG8</accession>
<feature type="region of interest" description="Disordered" evidence="2">
    <location>
        <begin position="61"/>
        <end position="126"/>
    </location>
</feature>
<sequence>MIIPVEKLSKDALEGLVQEYVTRDGTELGEMGAKTERVMGMVKKGELLVVFDEVSESVNLMTEKENQEAEVAREREAAEAEGYEMEQGSMGVGYEEAEQAWEGRRGGRDEGDDWEGLPSIDVNDIS</sequence>
<dbReference type="OrthoDB" id="6120729at2"/>
<dbReference type="Pfam" id="PF06794">
    <property type="entry name" value="UPF0270"/>
    <property type="match status" value="1"/>
</dbReference>
<gene>
    <name evidence="3" type="ORF">KS4_05040</name>
</gene>
<feature type="compositionally biased region" description="Basic and acidic residues" evidence="2">
    <location>
        <begin position="62"/>
        <end position="78"/>
    </location>
</feature>
<dbReference type="Proteomes" id="UP000317369">
    <property type="component" value="Chromosome"/>
</dbReference>
<dbReference type="InterPro" id="IPR036685">
    <property type="entry name" value="YehU-like_sf"/>
</dbReference>
<dbReference type="KEGG" id="pcor:KS4_05040"/>
<dbReference type="RefSeq" id="WP_145074111.1">
    <property type="nucleotide sequence ID" value="NZ_CP036425.1"/>
</dbReference>
<dbReference type="AlphaFoldDB" id="A0A517YQG8"/>
<name>A0A517YQG8_9BACT</name>
<proteinExistence type="inferred from homology"/>
<evidence type="ECO:0000313" key="3">
    <source>
        <dbReference type="EMBL" id="QDU32472.1"/>
    </source>
</evidence>
<keyword evidence="4" id="KW-1185">Reference proteome</keyword>